<feature type="compositionally biased region" description="Polar residues" evidence="15">
    <location>
        <begin position="507"/>
        <end position="524"/>
    </location>
</feature>
<name>A0AAD5Q178_9CRUS</name>
<dbReference type="Pfam" id="PF00569">
    <property type="entry name" value="ZZ"/>
    <property type="match status" value="1"/>
</dbReference>
<sequence length="595" mass="62747">MANALPFKCYLLTNNEQDKEIRRFTLESDVVGNFTYLKEKVRSVYPQLLRENFSISYIDEEGDKVTVSSDDELVAALMFAKRKDDEPFRLIIQLSGGPKPESVSTPTGSPGNCEGEVHWGVTCDGCQGAVKGFRYKCFQCPDFDLCGRCETAGQHPGHTLIRVAGAMPVSFQAMRNLLNGGTEVPHWRRKHHGRFHHQGHHGWNACSSPGASAEANSSSSAPGCNKGANKPDGKPQCPYKFYMDQAKEAASTIQANHPEYLSNLGNTIASVIEGLGLGLGVASGGSCPRSSSQKPETKKENIAKQEAKPDAKNNKPEAKKEVIIPVILESDGLPASVSIVNPYAQLVDAIAVARAVEMSNANLAAASAAAAQTKATAETAAPKVNAQSGMTSHTGMTAQAPSQVVAEAIAEVVAQAPSQAIAEAVAEAVAEAAASAPPQAVADAIAKAVTEAASAAQAASVQVVEATIVVEGDLSTPQQNEKEAEGVKPRSPRGDSGDWTIVDHGAENSSSVTSTPAEPATQSAGARPKTPPQKPVEQKLPSHPDPFISAALETMLAMGFTNEGGWLAQLLEVKGGDIGKTLDVLQSQFQRRQHF</sequence>
<evidence type="ECO:0000313" key="18">
    <source>
        <dbReference type="EMBL" id="KAI9563804.1"/>
    </source>
</evidence>
<evidence type="ECO:0000256" key="6">
    <source>
        <dbReference type="ARBA" id="ARBA00022771"/>
    </source>
</evidence>
<gene>
    <name evidence="18" type="ORF">GHT06_011270</name>
</gene>
<comment type="function">
    <text evidence="10">Required for selective autophagy activation by ubiquitinated proteins. Implicated in sigma rhabdovirus multiplication and necessary for male fertility. Involved in activating transcription of Drs.</text>
</comment>
<evidence type="ECO:0000256" key="14">
    <source>
        <dbReference type="PROSITE-ProRule" id="PRU00228"/>
    </source>
</evidence>
<evidence type="ECO:0000256" key="8">
    <source>
        <dbReference type="ARBA" id="ARBA00023163"/>
    </source>
</evidence>
<dbReference type="InterPro" id="IPR000270">
    <property type="entry name" value="PB1_dom"/>
</dbReference>
<dbReference type="FunFam" id="1.10.8.10:FF:000034">
    <property type="entry name" value="Sequestosome 1"/>
    <property type="match status" value="1"/>
</dbReference>
<accession>A0AAD5Q178</accession>
<feature type="compositionally biased region" description="Basic and acidic residues" evidence="15">
    <location>
        <begin position="295"/>
        <end position="316"/>
    </location>
</feature>
<comment type="subcellular location">
    <subcellularLocation>
        <location evidence="2">Cytoplasm</location>
    </subcellularLocation>
    <subcellularLocation>
        <location evidence="1">Nucleus</location>
    </subcellularLocation>
</comment>
<dbReference type="GO" id="GO:0044753">
    <property type="term" value="C:amphisome"/>
    <property type="evidence" value="ECO:0007669"/>
    <property type="project" value="TreeGrafter"/>
</dbReference>
<dbReference type="FunFam" id="3.10.20.90:FF:000320">
    <property type="entry name" value="Predicted protein"/>
    <property type="match status" value="1"/>
</dbReference>
<dbReference type="GO" id="GO:0035973">
    <property type="term" value="P:aggrephagy"/>
    <property type="evidence" value="ECO:0007669"/>
    <property type="project" value="TreeGrafter"/>
</dbReference>
<dbReference type="FunFam" id="3.30.60.90:FF:000016">
    <property type="entry name" value="Refractory to sigma P"/>
    <property type="match status" value="1"/>
</dbReference>
<feature type="region of interest" description="Disordered" evidence="15">
    <location>
        <begin position="283"/>
        <end position="316"/>
    </location>
</feature>
<dbReference type="InterPro" id="IPR052260">
    <property type="entry name" value="Autophagy_Rcpt_SigReg"/>
</dbReference>
<organism evidence="18 19">
    <name type="scientific">Daphnia sinensis</name>
    <dbReference type="NCBI Taxonomy" id="1820382"/>
    <lineage>
        <taxon>Eukaryota</taxon>
        <taxon>Metazoa</taxon>
        <taxon>Ecdysozoa</taxon>
        <taxon>Arthropoda</taxon>
        <taxon>Crustacea</taxon>
        <taxon>Branchiopoda</taxon>
        <taxon>Diplostraca</taxon>
        <taxon>Cladocera</taxon>
        <taxon>Anomopoda</taxon>
        <taxon>Daphniidae</taxon>
        <taxon>Daphnia</taxon>
        <taxon>Daphnia similis group</taxon>
    </lineage>
</organism>
<evidence type="ECO:0000256" key="12">
    <source>
        <dbReference type="ARBA" id="ARBA00071657"/>
    </source>
</evidence>
<evidence type="ECO:0000259" key="16">
    <source>
        <dbReference type="PROSITE" id="PS50135"/>
    </source>
</evidence>
<dbReference type="InterPro" id="IPR000433">
    <property type="entry name" value="Znf_ZZ"/>
</dbReference>
<evidence type="ECO:0000256" key="15">
    <source>
        <dbReference type="SAM" id="MobiDB-lite"/>
    </source>
</evidence>
<dbReference type="GO" id="GO:0005634">
    <property type="term" value="C:nucleus"/>
    <property type="evidence" value="ECO:0007669"/>
    <property type="project" value="UniProtKB-SubCell"/>
</dbReference>
<dbReference type="SUPFAM" id="SSF54277">
    <property type="entry name" value="CAD &amp; PB1 domains"/>
    <property type="match status" value="1"/>
</dbReference>
<dbReference type="GO" id="GO:0000423">
    <property type="term" value="P:mitophagy"/>
    <property type="evidence" value="ECO:0007669"/>
    <property type="project" value="TreeGrafter"/>
</dbReference>
<evidence type="ECO:0000256" key="11">
    <source>
        <dbReference type="ARBA" id="ARBA00062450"/>
    </source>
</evidence>
<evidence type="ECO:0000259" key="17">
    <source>
        <dbReference type="PROSITE" id="PS51745"/>
    </source>
</evidence>
<evidence type="ECO:0000256" key="1">
    <source>
        <dbReference type="ARBA" id="ARBA00004123"/>
    </source>
</evidence>
<dbReference type="GO" id="GO:0007032">
    <property type="term" value="P:endosome organization"/>
    <property type="evidence" value="ECO:0007669"/>
    <property type="project" value="TreeGrafter"/>
</dbReference>
<keyword evidence="6 14" id="KW-0863">Zinc-finger</keyword>
<dbReference type="Proteomes" id="UP000820818">
    <property type="component" value="Linkage Group LG2"/>
</dbReference>
<keyword evidence="4" id="KW-0479">Metal-binding</keyword>
<protein>
    <recommendedName>
        <fullName evidence="12">Protein ref(2)P</fullName>
    </recommendedName>
    <alternativeName>
        <fullName evidence="13">Refractory to sigma P</fullName>
    </alternativeName>
</protein>
<feature type="compositionally biased region" description="Basic and acidic residues" evidence="15">
    <location>
        <begin position="480"/>
        <end position="496"/>
    </location>
</feature>
<evidence type="ECO:0000256" key="13">
    <source>
        <dbReference type="ARBA" id="ARBA00081379"/>
    </source>
</evidence>
<evidence type="ECO:0000256" key="5">
    <source>
        <dbReference type="ARBA" id="ARBA00022737"/>
    </source>
</evidence>
<keyword evidence="19" id="KW-1185">Reference proteome</keyword>
<reference evidence="18 19" key="1">
    <citation type="submission" date="2022-05" db="EMBL/GenBank/DDBJ databases">
        <title>A multi-omics perspective on studying reproductive biology in Daphnia sinensis.</title>
        <authorList>
            <person name="Jia J."/>
        </authorList>
    </citation>
    <scope>NUCLEOTIDE SEQUENCE [LARGE SCALE GENOMIC DNA]</scope>
    <source>
        <strain evidence="18 19">WSL</strain>
    </source>
</reference>
<dbReference type="EMBL" id="WJBH02000002">
    <property type="protein sequence ID" value="KAI9563804.1"/>
    <property type="molecule type" value="Genomic_DNA"/>
</dbReference>
<dbReference type="Gene3D" id="3.10.20.90">
    <property type="entry name" value="Phosphatidylinositol 3-kinase Catalytic Subunit, Chain A, domain 1"/>
    <property type="match status" value="1"/>
</dbReference>
<evidence type="ECO:0000313" key="19">
    <source>
        <dbReference type="Proteomes" id="UP000820818"/>
    </source>
</evidence>
<dbReference type="SUPFAM" id="SSF46934">
    <property type="entry name" value="UBA-like"/>
    <property type="match status" value="1"/>
</dbReference>
<dbReference type="PANTHER" id="PTHR15090">
    <property type="entry name" value="SEQUESTOSOME 1-RELATED"/>
    <property type="match status" value="1"/>
</dbReference>
<dbReference type="SUPFAM" id="SSF57850">
    <property type="entry name" value="RING/U-box"/>
    <property type="match status" value="1"/>
</dbReference>
<dbReference type="PROSITE" id="PS01357">
    <property type="entry name" value="ZF_ZZ_1"/>
    <property type="match status" value="1"/>
</dbReference>
<dbReference type="Pfam" id="PF00564">
    <property type="entry name" value="PB1"/>
    <property type="match status" value="1"/>
</dbReference>
<feature type="region of interest" description="Disordered" evidence="15">
    <location>
        <begin position="474"/>
        <end position="545"/>
    </location>
</feature>
<dbReference type="InterPro" id="IPR043145">
    <property type="entry name" value="Znf_ZZ_sf"/>
</dbReference>
<feature type="domain" description="PB1" evidence="17">
    <location>
        <begin position="4"/>
        <end position="95"/>
    </location>
</feature>
<evidence type="ECO:0000256" key="2">
    <source>
        <dbReference type="ARBA" id="ARBA00004496"/>
    </source>
</evidence>
<dbReference type="Gene3D" id="3.30.60.90">
    <property type="match status" value="1"/>
</dbReference>
<dbReference type="CDD" id="cd02340">
    <property type="entry name" value="ZZ_NBR1_like"/>
    <property type="match status" value="1"/>
</dbReference>
<proteinExistence type="predicted"/>
<evidence type="ECO:0000256" key="9">
    <source>
        <dbReference type="ARBA" id="ARBA00023242"/>
    </source>
</evidence>
<keyword evidence="7" id="KW-0862">Zinc</keyword>
<dbReference type="PANTHER" id="PTHR15090:SF0">
    <property type="entry name" value="SEQUESTOSOME-1"/>
    <property type="match status" value="1"/>
</dbReference>
<dbReference type="PROSITE" id="PS51745">
    <property type="entry name" value="PB1"/>
    <property type="match status" value="1"/>
</dbReference>
<dbReference type="GO" id="GO:0008270">
    <property type="term" value="F:zinc ion binding"/>
    <property type="evidence" value="ECO:0007669"/>
    <property type="project" value="UniProtKB-KW"/>
</dbReference>
<evidence type="ECO:0000256" key="7">
    <source>
        <dbReference type="ARBA" id="ARBA00022833"/>
    </source>
</evidence>
<keyword evidence="3" id="KW-0963">Cytoplasm</keyword>
<comment type="subunit">
    <text evidence="11">Interacts with aPKC and Traf6.</text>
</comment>
<dbReference type="GO" id="GO:0070530">
    <property type="term" value="F:K63-linked polyubiquitin modification-dependent protein binding"/>
    <property type="evidence" value="ECO:0007669"/>
    <property type="project" value="TreeGrafter"/>
</dbReference>
<dbReference type="InterPro" id="IPR053793">
    <property type="entry name" value="PB1-like"/>
</dbReference>
<dbReference type="GO" id="GO:0016235">
    <property type="term" value="C:aggresome"/>
    <property type="evidence" value="ECO:0007669"/>
    <property type="project" value="TreeGrafter"/>
</dbReference>
<dbReference type="Gene3D" id="1.10.8.10">
    <property type="entry name" value="DNA helicase RuvA subunit, C-terminal domain"/>
    <property type="match status" value="1"/>
</dbReference>
<dbReference type="SMART" id="SM00291">
    <property type="entry name" value="ZnF_ZZ"/>
    <property type="match status" value="1"/>
</dbReference>
<evidence type="ECO:0000256" key="3">
    <source>
        <dbReference type="ARBA" id="ARBA00022490"/>
    </source>
</evidence>
<keyword evidence="5" id="KW-0677">Repeat</keyword>
<feature type="domain" description="ZZ-type" evidence="16">
    <location>
        <begin position="118"/>
        <end position="168"/>
    </location>
</feature>
<dbReference type="PROSITE" id="PS50135">
    <property type="entry name" value="ZF_ZZ_2"/>
    <property type="match status" value="1"/>
</dbReference>
<dbReference type="InterPro" id="IPR009060">
    <property type="entry name" value="UBA-like_sf"/>
</dbReference>
<dbReference type="GO" id="GO:0005080">
    <property type="term" value="F:protein kinase C binding"/>
    <property type="evidence" value="ECO:0007669"/>
    <property type="project" value="TreeGrafter"/>
</dbReference>
<dbReference type="InterPro" id="IPR033741">
    <property type="entry name" value="SQSTM_UBA"/>
</dbReference>
<dbReference type="Pfam" id="PF16577">
    <property type="entry name" value="UBA_5"/>
    <property type="match status" value="1"/>
</dbReference>
<dbReference type="AlphaFoldDB" id="A0AAD5Q178"/>
<dbReference type="SMART" id="SM00666">
    <property type="entry name" value="PB1"/>
    <property type="match status" value="1"/>
</dbReference>
<dbReference type="CDD" id="cd14320">
    <property type="entry name" value="UBA_SQSTM"/>
    <property type="match status" value="1"/>
</dbReference>
<feature type="region of interest" description="Disordered" evidence="15">
    <location>
        <begin position="206"/>
        <end position="236"/>
    </location>
</feature>
<keyword evidence="9" id="KW-0539">Nucleus</keyword>
<comment type="caution">
    <text evidence="18">The sequence shown here is derived from an EMBL/GenBank/DDBJ whole genome shotgun (WGS) entry which is preliminary data.</text>
</comment>
<feature type="compositionally biased region" description="Low complexity" evidence="15">
    <location>
        <begin position="207"/>
        <end position="221"/>
    </location>
</feature>
<evidence type="ECO:0000256" key="10">
    <source>
        <dbReference type="ARBA" id="ARBA00054138"/>
    </source>
</evidence>
<keyword evidence="8" id="KW-0804">Transcription</keyword>
<evidence type="ECO:0000256" key="4">
    <source>
        <dbReference type="ARBA" id="ARBA00022723"/>
    </source>
</evidence>